<protein>
    <submittedName>
        <fullName evidence="2">Uncharacterized protein</fullName>
    </submittedName>
</protein>
<proteinExistence type="predicted"/>
<feature type="region of interest" description="Disordered" evidence="1">
    <location>
        <begin position="807"/>
        <end position="829"/>
    </location>
</feature>
<dbReference type="OrthoDB" id="348901at2759"/>
<dbReference type="Proteomes" id="UP000030763">
    <property type="component" value="Unassembled WGS sequence"/>
</dbReference>
<feature type="region of interest" description="Disordered" evidence="1">
    <location>
        <begin position="1"/>
        <end position="29"/>
    </location>
</feature>
<dbReference type="PANTHER" id="PTHR46007">
    <property type="entry name" value="MEDIATOR OF RNA POLYMERASE II TRANSCRIPTION SUBUNIT 12"/>
    <property type="match status" value="1"/>
</dbReference>
<feature type="region of interest" description="Disordered" evidence="1">
    <location>
        <begin position="767"/>
        <end position="792"/>
    </location>
</feature>
<dbReference type="GO" id="GO:0045944">
    <property type="term" value="P:positive regulation of transcription by RNA polymerase II"/>
    <property type="evidence" value="ECO:0007669"/>
    <property type="project" value="TreeGrafter"/>
</dbReference>
<accession>U6M8A1</accession>
<organism evidence="2 3">
    <name type="scientific">Eimeria maxima</name>
    <name type="common">Coccidian parasite</name>
    <dbReference type="NCBI Taxonomy" id="5804"/>
    <lineage>
        <taxon>Eukaryota</taxon>
        <taxon>Sar</taxon>
        <taxon>Alveolata</taxon>
        <taxon>Apicomplexa</taxon>
        <taxon>Conoidasida</taxon>
        <taxon>Coccidia</taxon>
        <taxon>Eucoccidiorida</taxon>
        <taxon>Eimeriorina</taxon>
        <taxon>Eimeriidae</taxon>
        <taxon>Eimeria</taxon>
    </lineage>
</organism>
<feature type="region of interest" description="Disordered" evidence="1">
    <location>
        <begin position="673"/>
        <end position="718"/>
    </location>
</feature>
<name>U6M8A1_EIMMA</name>
<dbReference type="InterPro" id="IPR051647">
    <property type="entry name" value="Mediator_comp_sub12"/>
</dbReference>
<gene>
    <name evidence="2" type="ORF">EMWEY_00030450</name>
</gene>
<feature type="compositionally biased region" description="Basic and acidic residues" evidence="1">
    <location>
        <begin position="907"/>
        <end position="917"/>
    </location>
</feature>
<feature type="compositionally biased region" description="Low complexity" evidence="1">
    <location>
        <begin position="136"/>
        <end position="146"/>
    </location>
</feature>
<dbReference type="EMBL" id="HG721850">
    <property type="protein sequence ID" value="CDJ60437.1"/>
    <property type="molecule type" value="Genomic_DNA"/>
</dbReference>
<reference evidence="2" key="1">
    <citation type="submission" date="2013-10" db="EMBL/GenBank/DDBJ databases">
        <title>Genomic analysis of the causative agents of coccidiosis in chickens.</title>
        <authorList>
            <person name="Reid A.J."/>
            <person name="Blake D."/>
            <person name="Billington K."/>
            <person name="Browne H."/>
            <person name="Dunn M."/>
            <person name="Hung S."/>
            <person name="Kawahara F."/>
            <person name="Miranda-Saavedra D."/>
            <person name="Mourier T."/>
            <person name="Nagra H."/>
            <person name="Otto T.D."/>
            <person name="Rawlings N."/>
            <person name="Sanchez A."/>
            <person name="Sanders M."/>
            <person name="Subramaniam C."/>
            <person name="Tay Y."/>
            <person name="Dear P."/>
            <person name="Doerig C."/>
            <person name="Gruber A."/>
            <person name="Parkinson J."/>
            <person name="Shirley M."/>
            <person name="Wan K.L."/>
            <person name="Berriman M."/>
            <person name="Tomley F."/>
            <person name="Pain A."/>
        </authorList>
    </citation>
    <scope>NUCLEOTIDE SEQUENCE [LARGE SCALE GENOMIC DNA]</scope>
    <source>
        <strain evidence="2">Weybridge</strain>
    </source>
</reference>
<dbReference type="PANTHER" id="PTHR46007:SF12">
    <property type="entry name" value="C2H2-TYPE DOMAIN-CONTAINING PROTEIN-RELATED"/>
    <property type="match status" value="1"/>
</dbReference>
<feature type="region of interest" description="Disordered" evidence="1">
    <location>
        <begin position="132"/>
        <end position="153"/>
    </location>
</feature>
<feature type="region of interest" description="Disordered" evidence="1">
    <location>
        <begin position="509"/>
        <end position="528"/>
    </location>
</feature>
<dbReference type="GO" id="GO:0003713">
    <property type="term" value="F:transcription coactivator activity"/>
    <property type="evidence" value="ECO:0007669"/>
    <property type="project" value="TreeGrafter"/>
</dbReference>
<sequence>MGSRRQAKSAAAAAPAAAAGQSGKGDADQQQGAGTIVKLLQQQLQQHTAATNAAGAAQLTLVWRRQQADIQNRMHTGCTYTREMHAFADSWLKGEQQQQQQQQLTAAKQQQQEAELFQKVLQALEEEVQDLEKQAAAEQQQQQQQQPPGPEATAKTLQQLRKGRLLQRGRLFAAADADTYIYSSSSDDDSSSSSSHGGWLLQQQQRFAAPVLPLRAALRQARRQQQQQLRVQLLLQQWLRSTSLHALQQQQLLLSSGGLGAAIAAAAVKQESSQQIQLLQQQQQQLIKPRKELRLWQTAAASMSTPGCSFVELLLLRSSSSSSKSAVQLLLSKSERKVLLQQLKQQQQQQQQIPPPPCFLSHGSAALSCSSCFFWLLLQQQELQQLQQGTCAARSGGAETNLVKALVLQQQLLLRHQQPDSALEEVSPAAAIAAEAAAAEAAAAAAAAADTPEFSIKKIEDGRRVYLGSLECIYSSVWGGGYCSSSSAAELLLWLQQLQHMHPLLLQQTSAPRSKERRRHWRQQQQLLHGSSSGFAAVAASRAAAADTAAAGKPVSQETYNASLFADGGLEVQQDCDSSASETEAAAAAAAAAASAASAAAAAAAAADGCSCALCAACSNSNDSSSRFAAADGVMAYKGLGFTHFNDSWRMQPRKRRMRLLPGRQQIKLLEEQEQQQLQQQQQQQQKGSSSSTKREEVDFGEDSDDAEDQTAAANGGEAAAAPAAAAAAAAAADLTVEYSSSEDSFCGFVRDQSAYRRFRRKLVSSPASVWQQQQQRQQRAANTSARGGEAQGHVLTPYLQRLQKAAAARLQQQQQQGQRKHSKHDETLQQLQQLSSNPTPGVYAQLSRSSRVSLLRHRALLLQQQQLGKSSRKRMRDSACEDGSCLLGLETTNMISRSSCSSSSSKRKETRLAADSSRKVLLRLQRKPRVRSFEPRWAINSSSNSSSSSSKKQHHHQQQQQQLGVAAAGEWMGRQVFLAAVDEAKAAEVLPHAKIYQDNLRGMTATLASRREYCVIIDEKTNTLSIAPCGRLSFFLQETPEQRTSDFFAAQRQEMKRGADNLRQSFFIRSLGLRSLLNNNCHLSPQELKHTNQARLQLQQTGSWAAAAYAARAVSTTEEQLEVSRQLARAAAKPIRSEEELIEFIFKAGRRSCGAAAATTPTAAAAAAAAAHGISAAMLRKTHAAAAAAEAAAISLQEGICNEKMSCYLTVRNVYAAQQQNEQKTRTKANLIAGGGNRDPSAGLSSAALLKQLTDCKDAAAVSGGAAGGLSGAAAGAAAAAAQQQMLQQMLPRFNPAATCIEELFCLEDCVPLELLNDGSAQTGIGGGGLAKQLRVGGEAPGSAVAAWIQSEFLRKKENGSYVMPTELQTKVLATIAWICCALSADFKFDFTALLEDEFNNRKNSNFEACASLIGMKPSRTNKNEYQLSFPSPLVQLEKKNSLSQVLQTLLPDKRQRRR</sequence>
<feature type="compositionally biased region" description="Low complexity" evidence="1">
    <location>
        <begin position="807"/>
        <end position="818"/>
    </location>
</feature>
<feature type="compositionally biased region" description="Low complexity" evidence="1">
    <location>
        <begin position="10"/>
        <end position="21"/>
    </location>
</feature>
<feature type="region of interest" description="Disordered" evidence="1">
    <location>
        <begin position="897"/>
        <end position="917"/>
    </location>
</feature>
<dbReference type="GeneID" id="25337031"/>
<dbReference type="GO" id="GO:0016592">
    <property type="term" value="C:mediator complex"/>
    <property type="evidence" value="ECO:0007669"/>
    <property type="project" value="TreeGrafter"/>
</dbReference>
<feature type="compositionally biased region" description="Low complexity" evidence="1">
    <location>
        <begin position="675"/>
        <end position="686"/>
    </location>
</feature>
<dbReference type="OMA" id="LMNAMIW"/>
<reference evidence="2" key="2">
    <citation type="submission" date="2013-10" db="EMBL/GenBank/DDBJ databases">
        <authorList>
            <person name="Aslett M."/>
        </authorList>
    </citation>
    <scope>NUCLEOTIDE SEQUENCE [LARGE SCALE GENOMIC DNA]</scope>
    <source>
        <strain evidence="2">Weybridge</strain>
    </source>
</reference>
<feature type="region of interest" description="Disordered" evidence="1">
    <location>
        <begin position="936"/>
        <end position="965"/>
    </location>
</feature>
<keyword evidence="3" id="KW-1185">Reference proteome</keyword>
<dbReference type="RefSeq" id="XP_013337087.1">
    <property type="nucleotide sequence ID" value="XM_013481633.1"/>
</dbReference>
<feature type="compositionally biased region" description="Acidic residues" evidence="1">
    <location>
        <begin position="699"/>
        <end position="709"/>
    </location>
</feature>
<evidence type="ECO:0000313" key="2">
    <source>
        <dbReference type="EMBL" id="CDJ60437.1"/>
    </source>
</evidence>
<dbReference type="VEuPathDB" id="ToxoDB:EMWEY_00030450"/>
<feature type="compositionally biased region" description="Low complexity" evidence="1">
    <location>
        <begin position="941"/>
        <end position="951"/>
    </location>
</feature>
<evidence type="ECO:0000256" key="1">
    <source>
        <dbReference type="SAM" id="MobiDB-lite"/>
    </source>
</evidence>
<evidence type="ECO:0000313" key="3">
    <source>
        <dbReference type="Proteomes" id="UP000030763"/>
    </source>
</evidence>